<dbReference type="InterPro" id="IPR036734">
    <property type="entry name" value="Neur_chan_lig-bd_sf"/>
</dbReference>
<evidence type="ECO:0000256" key="1">
    <source>
        <dbReference type="SAM" id="Phobius"/>
    </source>
</evidence>
<sequence length="248" mass="27977">MFIYSDAHRYITLPATTLGKTLWKPDLFFSNELEYSIHADGFTTDDIIFKWKAVDPVQLASDLHLPSFALQQFTTDYCDSRTNTGTYSCLRVDLLFARELNRYLSKLFIPMITSILLIWVSTWITPSNSGLIVARALLLGGASFYCKWSILTGPARPSAIISYTTALDMWDTFCTGFILLGILEFVLISRDCGKGCDDLNGSQDRHVCSRRIDFVTRIIYPIGFLACVCIYFGAYLAKAKEQDGDETE</sequence>
<dbReference type="Proteomes" id="UP000198287">
    <property type="component" value="Unassembled WGS sequence"/>
</dbReference>
<name>A0A226DSJ8_FOLCA</name>
<protein>
    <submittedName>
        <fullName evidence="2">Glutamate-gated chloride channel</fullName>
    </submittedName>
</protein>
<dbReference type="Gene3D" id="2.70.170.10">
    <property type="entry name" value="Neurotransmitter-gated ion-channel ligand-binding domain"/>
    <property type="match status" value="1"/>
</dbReference>
<dbReference type="PRINTS" id="PR00253">
    <property type="entry name" value="GABAARECEPTR"/>
</dbReference>
<dbReference type="GO" id="GO:0004888">
    <property type="term" value="F:transmembrane signaling receptor activity"/>
    <property type="evidence" value="ECO:0007669"/>
    <property type="project" value="InterPro"/>
</dbReference>
<comment type="caution">
    <text evidence="2">The sequence shown here is derived from an EMBL/GenBank/DDBJ whole genome shotgun (WGS) entry which is preliminary data.</text>
</comment>
<dbReference type="AlphaFoldDB" id="A0A226DSJ8"/>
<dbReference type="GO" id="GO:0016020">
    <property type="term" value="C:membrane"/>
    <property type="evidence" value="ECO:0007669"/>
    <property type="project" value="InterPro"/>
</dbReference>
<gene>
    <name evidence="2" type="ORF">Fcan01_17202</name>
</gene>
<dbReference type="InterPro" id="IPR006028">
    <property type="entry name" value="GABAA/Glycine_rcpt"/>
</dbReference>
<dbReference type="Gene3D" id="1.20.58.390">
    <property type="entry name" value="Neurotransmitter-gated ion-channel transmembrane domain"/>
    <property type="match status" value="1"/>
</dbReference>
<feature type="transmembrane region" description="Helical" evidence="1">
    <location>
        <begin position="169"/>
        <end position="188"/>
    </location>
</feature>
<evidence type="ECO:0000313" key="2">
    <source>
        <dbReference type="EMBL" id="OXA48193.1"/>
    </source>
</evidence>
<dbReference type="SUPFAM" id="SSF63712">
    <property type="entry name" value="Nicotinic receptor ligand binding domain-like"/>
    <property type="match status" value="1"/>
</dbReference>
<proteinExistence type="predicted"/>
<dbReference type="InterPro" id="IPR038050">
    <property type="entry name" value="Neuro_actylchol_rec"/>
</dbReference>
<keyword evidence="3" id="KW-1185">Reference proteome</keyword>
<keyword evidence="1" id="KW-0812">Transmembrane</keyword>
<accession>A0A226DSJ8</accession>
<dbReference type="GO" id="GO:0005230">
    <property type="term" value="F:extracellular ligand-gated monoatomic ion channel activity"/>
    <property type="evidence" value="ECO:0007669"/>
    <property type="project" value="InterPro"/>
</dbReference>
<keyword evidence="1" id="KW-1133">Transmembrane helix</keyword>
<dbReference type="EMBL" id="LNIX01000012">
    <property type="protein sequence ID" value="OXA48193.1"/>
    <property type="molecule type" value="Genomic_DNA"/>
</dbReference>
<dbReference type="STRING" id="158441.A0A226DSJ8"/>
<keyword evidence="1" id="KW-0472">Membrane</keyword>
<organism evidence="2 3">
    <name type="scientific">Folsomia candida</name>
    <name type="common">Springtail</name>
    <dbReference type="NCBI Taxonomy" id="158441"/>
    <lineage>
        <taxon>Eukaryota</taxon>
        <taxon>Metazoa</taxon>
        <taxon>Ecdysozoa</taxon>
        <taxon>Arthropoda</taxon>
        <taxon>Hexapoda</taxon>
        <taxon>Collembola</taxon>
        <taxon>Entomobryomorpha</taxon>
        <taxon>Isotomoidea</taxon>
        <taxon>Isotomidae</taxon>
        <taxon>Proisotominae</taxon>
        <taxon>Folsomia</taxon>
    </lineage>
</organism>
<dbReference type="OrthoDB" id="442503at2759"/>
<evidence type="ECO:0000313" key="3">
    <source>
        <dbReference type="Proteomes" id="UP000198287"/>
    </source>
</evidence>
<reference evidence="2 3" key="1">
    <citation type="submission" date="2015-12" db="EMBL/GenBank/DDBJ databases">
        <title>The genome of Folsomia candida.</title>
        <authorList>
            <person name="Faddeeva A."/>
            <person name="Derks M.F."/>
            <person name="Anvar Y."/>
            <person name="Smit S."/>
            <person name="Van Straalen N."/>
            <person name="Roelofs D."/>
        </authorList>
    </citation>
    <scope>NUCLEOTIDE SEQUENCE [LARGE SCALE GENOMIC DNA]</scope>
    <source>
        <strain evidence="2 3">VU population</strain>
        <tissue evidence="2">Whole body</tissue>
    </source>
</reference>
<feature type="transmembrane region" description="Helical" evidence="1">
    <location>
        <begin position="218"/>
        <end position="237"/>
    </location>
</feature>
<feature type="transmembrane region" description="Helical" evidence="1">
    <location>
        <begin position="107"/>
        <end position="124"/>
    </location>
</feature>